<dbReference type="Proteomes" id="UP000828941">
    <property type="component" value="Chromosome 13"/>
</dbReference>
<gene>
    <name evidence="1" type="ORF">L6164_034827</name>
</gene>
<accession>A0ACB9KWA0</accession>
<sequence>MTKQEALINVEEKVSRFQEFHTGASTKQEALIQLMSKQRLEGKVAIVTGGASGIGAETVRLFSENGALIVAADIQDELGHQLVASIGSEKVSYRHCDVRDEKQVEETVNFALEKYGRLDIMFSNAGTVDSGSGILNLDLCEFDNIMAVNVRGVAATIKHAARAMVANKVRGSIICTASVAVATPLTCTALNMEADEIEATGCDRSNLKGVILKARHIAEAALFLASDDSVYVSGHNLVVDGGFTASKSCFPCYKFDDLGLNTTT</sequence>
<evidence type="ECO:0000313" key="1">
    <source>
        <dbReference type="EMBL" id="KAI4301560.1"/>
    </source>
</evidence>
<keyword evidence="2" id="KW-1185">Reference proteome</keyword>
<reference evidence="1 2" key="1">
    <citation type="journal article" date="2022" name="DNA Res.">
        <title>Chromosomal-level genome assembly of the orchid tree Bauhinia variegata (Leguminosae; Cercidoideae) supports the allotetraploid origin hypothesis of Bauhinia.</title>
        <authorList>
            <person name="Zhong Y."/>
            <person name="Chen Y."/>
            <person name="Zheng D."/>
            <person name="Pang J."/>
            <person name="Liu Y."/>
            <person name="Luo S."/>
            <person name="Meng S."/>
            <person name="Qian L."/>
            <person name="Wei D."/>
            <person name="Dai S."/>
            <person name="Zhou R."/>
        </authorList>
    </citation>
    <scope>NUCLEOTIDE SEQUENCE [LARGE SCALE GENOMIC DNA]</scope>
    <source>
        <strain evidence="1">BV-YZ2020</strain>
    </source>
</reference>
<name>A0ACB9KWA0_BAUVA</name>
<organism evidence="1 2">
    <name type="scientific">Bauhinia variegata</name>
    <name type="common">Purple orchid tree</name>
    <name type="synonym">Phanera variegata</name>
    <dbReference type="NCBI Taxonomy" id="167791"/>
    <lineage>
        <taxon>Eukaryota</taxon>
        <taxon>Viridiplantae</taxon>
        <taxon>Streptophyta</taxon>
        <taxon>Embryophyta</taxon>
        <taxon>Tracheophyta</taxon>
        <taxon>Spermatophyta</taxon>
        <taxon>Magnoliopsida</taxon>
        <taxon>eudicotyledons</taxon>
        <taxon>Gunneridae</taxon>
        <taxon>Pentapetalae</taxon>
        <taxon>rosids</taxon>
        <taxon>fabids</taxon>
        <taxon>Fabales</taxon>
        <taxon>Fabaceae</taxon>
        <taxon>Cercidoideae</taxon>
        <taxon>Cercideae</taxon>
        <taxon>Bauhiniinae</taxon>
        <taxon>Bauhinia</taxon>
    </lineage>
</organism>
<comment type="caution">
    <text evidence="1">The sequence shown here is derived from an EMBL/GenBank/DDBJ whole genome shotgun (WGS) entry which is preliminary data.</text>
</comment>
<protein>
    <submittedName>
        <fullName evidence="1">Uncharacterized protein</fullName>
    </submittedName>
</protein>
<proteinExistence type="predicted"/>
<dbReference type="EMBL" id="CM039438">
    <property type="protein sequence ID" value="KAI4301560.1"/>
    <property type="molecule type" value="Genomic_DNA"/>
</dbReference>
<evidence type="ECO:0000313" key="2">
    <source>
        <dbReference type="Proteomes" id="UP000828941"/>
    </source>
</evidence>